<dbReference type="OrthoDB" id="5419426at2"/>
<dbReference type="AlphaFoldDB" id="A0A1I0XPY1"/>
<keyword evidence="3" id="KW-1185">Reference proteome</keyword>
<dbReference type="PROSITE" id="PS51186">
    <property type="entry name" value="GNAT"/>
    <property type="match status" value="1"/>
</dbReference>
<dbReference type="PANTHER" id="PTHR42919">
    <property type="entry name" value="N-ALPHA-ACETYLTRANSFERASE"/>
    <property type="match status" value="1"/>
</dbReference>
<dbReference type="InterPro" id="IPR051556">
    <property type="entry name" value="N-term/lysine_N-AcTrnsfr"/>
</dbReference>
<keyword evidence="2" id="KW-0808">Transferase</keyword>
<gene>
    <name evidence="2" type="ORF">SAMN04488528_10093</name>
</gene>
<evidence type="ECO:0000313" key="3">
    <source>
        <dbReference type="Proteomes" id="UP000198619"/>
    </source>
</evidence>
<organism evidence="2 3">
    <name type="scientific">Clostridium frigidicarnis</name>
    <dbReference type="NCBI Taxonomy" id="84698"/>
    <lineage>
        <taxon>Bacteria</taxon>
        <taxon>Bacillati</taxon>
        <taxon>Bacillota</taxon>
        <taxon>Clostridia</taxon>
        <taxon>Eubacteriales</taxon>
        <taxon>Clostridiaceae</taxon>
        <taxon>Clostridium</taxon>
    </lineage>
</organism>
<dbReference type="Pfam" id="PF00583">
    <property type="entry name" value="Acetyltransf_1"/>
    <property type="match status" value="1"/>
</dbReference>
<dbReference type="EMBL" id="FOKI01000009">
    <property type="protein sequence ID" value="SFB02013.1"/>
    <property type="molecule type" value="Genomic_DNA"/>
</dbReference>
<dbReference type="Gene3D" id="3.40.630.30">
    <property type="match status" value="2"/>
</dbReference>
<evidence type="ECO:0000259" key="1">
    <source>
        <dbReference type="PROSITE" id="PS51186"/>
    </source>
</evidence>
<reference evidence="2 3" key="1">
    <citation type="submission" date="2016-10" db="EMBL/GenBank/DDBJ databases">
        <authorList>
            <person name="de Groot N.N."/>
        </authorList>
    </citation>
    <scope>NUCLEOTIDE SEQUENCE [LARGE SCALE GENOMIC DNA]</scope>
    <source>
        <strain evidence="2 3">DSM 12271</strain>
    </source>
</reference>
<evidence type="ECO:0000313" key="2">
    <source>
        <dbReference type="EMBL" id="SFB02013.1"/>
    </source>
</evidence>
<dbReference type="CDD" id="cd04301">
    <property type="entry name" value="NAT_SF"/>
    <property type="match status" value="1"/>
</dbReference>
<protein>
    <submittedName>
        <fullName evidence="2">Acetyltransferase (GNAT) family protein</fullName>
    </submittedName>
</protein>
<proteinExistence type="predicted"/>
<dbReference type="GO" id="GO:0016747">
    <property type="term" value="F:acyltransferase activity, transferring groups other than amino-acyl groups"/>
    <property type="evidence" value="ECO:0007669"/>
    <property type="project" value="InterPro"/>
</dbReference>
<accession>A0A1I0XPY1</accession>
<dbReference type="Proteomes" id="UP000198619">
    <property type="component" value="Unassembled WGS sequence"/>
</dbReference>
<dbReference type="STRING" id="84698.SAMN04488528_10093"/>
<dbReference type="PANTHER" id="PTHR42919:SF35">
    <property type="entry name" value="N-ACETYLTRANSFERASE DOMAIN-CONTAINING PROTEIN"/>
    <property type="match status" value="1"/>
</dbReference>
<dbReference type="RefSeq" id="WP_090040152.1">
    <property type="nucleotide sequence ID" value="NZ_FOKI01000009.1"/>
</dbReference>
<sequence>MIKGYSKLSDPEKNEVCKFISRSLNVIKSIDEIEKLFNNKVNRYGEGSLFCFINGKVVGEINIVLEACENLGTVYIHTIEVLEELKDKKHIVKNLVDEALKLSKKHDPSEIYLGAKNEEILNILESLGCKKEYAAFSMILDDKNKKEECLDLIKLSNENKKVYLNIFNDSFSDMPHGCFLNLSEVEEYINKTDNKNYFFMVAKSNTIIGFMNCEIQGERGLFDIGLKKEYRGKGYGKPLLETAIDFLNKKMVDNIELTVIEKNSIAYNMYKKRGFKEKSVLSYWMEIKLN</sequence>
<dbReference type="SUPFAM" id="SSF55729">
    <property type="entry name" value="Acyl-CoA N-acyltransferases (Nat)"/>
    <property type="match status" value="2"/>
</dbReference>
<feature type="domain" description="N-acetyltransferase" evidence="1">
    <location>
        <begin position="150"/>
        <end position="290"/>
    </location>
</feature>
<dbReference type="InterPro" id="IPR016181">
    <property type="entry name" value="Acyl_CoA_acyltransferase"/>
</dbReference>
<dbReference type="InterPro" id="IPR000182">
    <property type="entry name" value="GNAT_dom"/>
</dbReference>
<name>A0A1I0XPY1_9CLOT</name>